<reference evidence="8" key="1">
    <citation type="submission" date="2021-04" db="EMBL/GenBank/DDBJ databases">
        <title>Phycicoccus avicenniae sp. nov., a novel endophytic actinomycetes isolated from branch of Avicennia mariana.</title>
        <authorList>
            <person name="Tuo L."/>
        </authorList>
    </citation>
    <scope>NUCLEOTIDE SEQUENCE</scope>
    <source>
        <strain evidence="8">BSK3Z-2</strain>
    </source>
</reference>
<evidence type="ECO:0000256" key="6">
    <source>
        <dbReference type="RuleBase" id="RU004466"/>
    </source>
</evidence>
<evidence type="ECO:0000256" key="5">
    <source>
        <dbReference type="ARBA" id="ARBA00022842"/>
    </source>
</evidence>
<dbReference type="AlphaFoldDB" id="A0A941D7J4"/>
<dbReference type="SFLD" id="SFLDS00005">
    <property type="entry name" value="Isoprenoid_Synthase_Type_I"/>
    <property type="match status" value="1"/>
</dbReference>
<feature type="region of interest" description="Disordered" evidence="7">
    <location>
        <begin position="1"/>
        <end position="22"/>
    </location>
</feature>
<accession>A0A941D7J4</accession>
<evidence type="ECO:0000256" key="3">
    <source>
        <dbReference type="ARBA" id="ARBA00022679"/>
    </source>
</evidence>
<evidence type="ECO:0000256" key="7">
    <source>
        <dbReference type="SAM" id="MobiDB-lite"/>
    </source>
</evidence>
<dbReference type="InterPro" id="IPR008949">
    <property type="entry name" value="Isoprenoid_synthase_dom_sf"/>
</dbReference>
<keyword evidence="3 6" id="KW-0808">Transferase</keyword>
<keyword evidence="4" id="KW-0479">Metal-binding</keyword>
<name>A0A941D7J4_9MICO</name>
<dbReference type="Proteomes" id="UP000677016">
    <property type="component" value="Unassembled WGS sequence"/>
</dbReference>
<evidence type="ECO:0000256" key="1">
    <source>
        <dbReference type="ARBA" id="ARBA00001946"/>
    </source>
</evidence>
<dbReference type="InterPro" id="IPR033749">
    <property type="entry name" value="Polyprenyl_synt_CS"/>
</dbReference>
<protein>
    <submittedName>
        <fullName evidence="8">Polyprenyl synthetase family protein</fullName>
    </submittedName>
</protein>
<dbReference type="SFLD" id="SFLDG01017">
    <property type="entry name" value="Polyprenyl_Transferase_Like"/>
    <property type="match status" value="1"/>
</dbReference>
<dbReference type="PANTHER" id="PTHR12001:SF69">
    <property type="entry name" value="ALL TRANS-POLYPRENYL-DIPHOSPHATE SYNTHASE PDSS1"/>
    <property type="match status" value="1"/>
</dbReference>
<comment type="caution">
    <text evidence="8">The sequence shown here is derived from an EMBL/GenBank/DDBJ whole genome shotgun (WGS) entry which is preliminary data.</text>
</comment>
<comment type="similarity">
    <text evidence="2 6">Belongs to the FPP/GGPP synthase family.</text>
</comment>
<evidence type="ECO:0000256" key="2">
    <source>
        <dbReference type="ARBA" id="ARBA00006706"/>
    </source>
</evidence>
<dbReference type="GO" id="GO:0004659">
    <property type="term" value="F:prenyltransferase activity"/>
    <property type="evidence" value="ECO:0007669"/>
    <property type="project" value="InterPro"/>
</dbReference>
<gene>
    <name evidence="8" type="ORF">KC207_08155</name>
</gene>
<dbReference type="PROSITE" id="PS00444">
    <property type="entry name" value="POLYPRENYL_SYNTHASE_2"/>
    <property type="match status" value="1"/>
</dbReference>
<dbReference type="InterPro" id="IPR000092">
    <property type="entry name" value="Polyprenyl_synt"/>
</dbReference>
<comment type="cofactor">
    <cofactor evidence="1">
        <name>Mg(2+)</name>
        <dbReference type="ChEBI" id="CHEBI:18420"/>
    </cofactor>
</comment>
<proteinExistence type="inferred from homology"/>
<dbReference type="GO" id="GO:0008299">
    <property type="term" value="P:isoprenoid biosynthetic process"/>
    <property type="evidence" value="ECO:0007669"/>
    <property type="project" value="InterPro"/>
</dbReference>
<dbReference type="PANTHER" id="PTHR12001">
    <property type="entry name" value="GERANYLGERANYL PYROPHOSPHATE SYNTHASE"/>
    <property type="match status" value="1"/>
</dbReference>
<dbReference type="SUPFAM" id="SSF48576">
    <property type="entry name" value="Terpenoid synthases"/>
    <property type="match status" value="1"/>
</dbReference>
<dbReference type="GO" id="GO:0046872">
    <property type="term" value="F:metal ion binding"/>
    <property type="evidence" value="ECO:0007669"/>
    <property type="project" value="UniProtKB-KW"/>
</dbReference>
<evidence type="ECO:0000256" key="4">
    <source>
        <dbReference type="ARBA" id="ARBA00022723"/>
    </source>
</evidence>
<organism evidence="8 9">
    <name type="scientific">Phycicoccus avicenniae</name>
    <dbReference type="NCBI Taxonomy" id="2828860"/>
    <lineage>
        <taxon>Bacteria</taxon>
        <taxon>Bacillati</taxon>
        <taxon>Actinomycetota</taxon>
        <taxon>Actinomycetes</taxon>
        <taxon>Micrococcales</taxon>
        <taxon>Intrasporangiaceae</taxon>
        <taxon>Phycicoccus</taxon>
    </lineage>
</organism>
<dbReference type="CDD" id="cd00685">
    <property type="entry name" value="Trans_IPPS_HT"/>
    <property type="match status" value="1"/>
</dbReference>
<dbReference type="Pfam" id="PF00348">
    <property type="entry name" value="polyprenyl_synt"/>
    <property type="match status" value="1"/>
</dbReference>
<dbReference type="EMBL" id="JAGSNF010000009">
    <property type="protein sequence ID" value="MBR7743260.1"/>
    <property type="molecule type" value="Genomic_DNA"/>
</dbReference>
<keyword evidence="9" id="KW-1185">Reference proteome</keyword>
<sequence>MTADGGGTAQRGTPSVLTLPGASDGLRERLTAGLERVETLIAERVDHDDPFLAEAGSHLTRAGGKRFRPLLTLLAAEVGSGADDAVVAAAAGVELTHLASLYHDDVMDEADVRRGAPSANALYGNTTAILVGDLLFGTASDIVADLGPDAVRIQARTFVRLCAGQIRDARPCPDGQDPVAYYLSVLEDKTGVLIATAARYGGMFGGCDAETVETLREYGERLGMAFQLADDLIDIASDADETGKTPGTDLREGKRTLPVLHALASQDPADARLQDLLRGDLSGDAELEEALTLLRPHPAMELAREHTFAVATRAQDVLSGLPPSEAKDALHALASGVVTRVG</sequence>
<evidence type="ECO:0000313" key="8">
    <source>
        <dbReference type="EMBL" id="MBR7743260.1"/>
    </source>
</evidence>
<keyword evidence="5" id="KW-0460">Magnesium</keyword>
<dbReference type="Gene3D" id="1.10.600.10">
    <property type="entry name" value="Farnesyl Diphosphate Synthase"/>
    <property type="match status" value="1"/>
</dbReference>
<dbReference type="RefSeq" id="WP_211602501.1">
    <property type="nucleotide sequence ID" value="NZ_JAGSNF010000009.1"/>
</dbReference>
<evidence type="ECO:0000313" key="9">
    <source>
        <dbReference type="Proteomes" id="UP000677016"/>
    </source>
</evidence>